<dbReference type="STRING" id="1654360.EA58_12950"/>
<keyword evidence="6" id="KW-1185">Reference proteome</keyword>
<dbReference type="RefSeq" id="WP_036753184.1">
    <property type="nucleotide sequence ID" value="NZ_JAGSGC010000009.1"/>
</dbReference>
<gene>
    <name evidence="5" type="ORF">EA58_12950</name>
</gene>
<comment type="similarity">
    <text evidence="1">Belongs to the TTC38 family.</text>
</comment>
<dbReference type="PANTHER" id="PTHR16263">
    <property type="entry name" value="TETRATRICOPEPTIDE REPEAT PROTEIN 38"/>
    <property type="match status" value="1"/>
</dbReference>
<evidence type="ECO:0000313" key="5">
    <source>
        <dbReference type="EMBL" id="KDM91060.1"/>
    </source>
</evidence>
<dbReference type="SUPFAM" id="SSF48452">
    <property type="entry name" value="TPR-like"/>
    <property type="match status" value="1"/>
</dbReference>
<dbReference type="OrthoDB" id="9815900at2"/>
<dbReference type="InterPro" id="IPR033891">
    <property type="entry name" value="TTC38"/>
</dbReference>
<dbReference type="CDD" id="cd05804">
    <property type="entry name" value="StaR_like"/>
    <property type="match status" value="1"/>
</dbReference>
<keyword evidence="3" id="KW-0677">Repeat</keyword>
<dbReference type="AlphaFoldDB" id="A0A066RKT7"/>
<dbReference type="EMBL" id="JMIB01000026">
    <property type="protein sequence ID" value="KDM91060.1"/>
    <property type="molecule type" value="Genomic_DNA"/>
</dbReference>
<dbReference type="Proteomes" id="UP000027192">
    <property type="component" value="Unassembled WGS sequence"/>
</dbReference>
<name>A0A066RKT7_9GAMM</name>
<accession>A0A066RKT7</accession>
<proteinExistence type="inferred from homology"/>
<evidence type="ECO:0000256" key="4">
    <source>
        <dbReference type="ARBA" id="ARBA00022803"/>
    </source>
</evidence>
<organism evidence="5 6">
    <name type="scientific">Photobacterium galatheae</name>
    <dbReference type="NCBI Taxonomy" id="1654360"/>
    <lineage>
        <taxon>Bacteria</taxon>
        <taxon>Pseudomonadati</taxon>
        <taxon>Pseudomonadota</taxon>
        <taxon>Gammaproteobacteria</taxon>
        <taxon>Vibrionales</taxon>
        <taxon>Vibrionaceae</taxon>
        <taxon>Photobacterium</taxon>
    </lineage>
</organism>
<evidence type="ECO:0000256" key="3">
    <source>
        <dbReference type="ARBA" id="ARBA00022737"/>
    </source>
</evidence>
<dbReference type="PANTHER" id="PTHR16263:SF4">
    <property type="entry name" value="TETRATRICOPEPTIDE REPEAT PROTEIN 38"/>
    <property type="match status" value="1"/>
</dbReference>
<evidence type="ECO:0000256" key="1">
    <source>
        <dbReference type="ARBA" id="ARBA00005857"/>
    </source>
</evidence>
<sequence>MLSDQQGNNLSGASAEAVQLYDRAVTTFNLYRGDPFHLLDRAIEQAPCFGMAYILKAYLCAMATEPSSISAAQGMLEKAQALPVNEREKSHINALNHLLKGNWSKAAALLDHHNITYPHDLIGLQIGHLIDFYRANSRNLRDRIARVLRQWSPEIPGYAILLGMHAFGLEECGHYAQAEESGRQAIEMEPLDCWAHHAVAHVMEMQGRVQDGIGWMTTRESYWSGEDNFFKVHNWWHLALYYLDLGQFDTALALYDGPVREDRSRVALDMVDASALLWRLELFDCNVGNRWQELANQWDQHADGKLYPFNDWHAVMAYLGAGRNEDIERLLTIIQSQSRSSKEVAIWAHQIGLPLIKGFKAFWNGDYQAAVEQLYSTRYISNRFGGSHAQRDIIDLTLTEAALRGGMRNFAQALANERLALKPHSAMNLNFLSRAAMEQN</sequence>
<keyword evidence="4" id="KW-0802">TPR repeat</keyword>
<dbReference type="Gene3D" id="1.25.40.10">
    <property type="entry name" value="Tetratricopeptide repeat domain"/>
    <property type="match status" value="1"/>
</dbReference>
<comment type="caution">
    <text evidence="5">The sequence shown here is derived from an EMBL/GenBank/DDBJ whole genome shotgun (WGS) entry which is preliminary data.</text>
</comment>
<evidence type="ECO:0000313" key="6">
    <source>
        <dbReference type="Proteomes" id="UP000027192"/>
    </source>
</evidence>
<reference evidence="5 6" key="1">
    <citation type="submission" date="2014-04" db="EMBL/GenBank/DDBJ databases">
        <title>Draft genome sequence of Photobacterium halotolerans S2753: a solonamide, ngercheumicin and holomycin producer.</title>
        <authorList>
            <person name="Machado H.R."/>
            <person name="Gram L."/>
        </authorList>
    </citation>
    <scope>NUCLEOTIDE SEQUENCE [LARGE SCALE GENOMIC DNA]</scope>
    <source>
        <strain evidence="5 6">S2753</strain>
    </source>
</reference>
<evidence type="ECO:0000256" key="2">
    <source>
        <dbReference type="ARBA" id="ARBA00019992"/>
    </source>
</evidence>
<dbReference type="InterPro" id="IPR011990">
    <property type="entry name" value="TPR-like_helical_dom_sf"/>
</dbReference>
<protein>
    <recommendedName>
        <fullName evidence="2">Tetratricopeptide repeat protein 38</fullName>
    </recommendedName>
</protein>